<organism evidence="9 10">
    <name type="scientific">Leucosporidium creatinivorum</name>
    <dbReference type="NCBI Taxonomy" id="106004"/>
    <lineage>
        <taxon>Eukaryota</taxon>
        <taxon>Fungi</taxon>
        <taxon>Dikarya</taxon>
        <taxon>Basidiomycota</taxon>
        <taxon>Pucciniomycotina</taxon>
        <taxon>Microbotryomycetes</taxon>
        <taxon>Leucosporidiales</taxon>
        <taxon>Leucosporidium</taxon>
    </lineage>
</organism>
<feature type="transmembrane region" description="Helical" evidence="7">
    <location>
        <begin position="331"/>
        <end position="355"/>
    </location>
</feature>
<feature type="transmembrane region" description="Helical" evidence="7">
    <location>
        <begin position="44"/>
        <end position="66"/>
    </location>
</feature>
<feature type="transmembrane region" description="Helical" evidence="7">
    <location>
        <begin position="81"/>
        <end position="103"/>
    </location>
</feature>
<evidence type="ECO:0000259" key="8">
    <source>
        <dbReference type="PROSITE" id="PS50850"/>
    </source>
</evidence>
<keyword evidence="3 7" id="KW-0812">Transmembrane</keyword>
<dbReference type="InterPro" id="IPR001958">
    <property type="entry name" value="Tet-R_TetA/multi-R_MdtG-like"/>
</dbReference>
<dbReference type="CDD" id="cd17330">
    <property type="entry name" value="MFS_SLC46_TetA_like"/>
    <property type="match status" value="1"/>
</dbReference>
<feature type="compositionally biased region" description="Low complexity" evidence="6">
    <location>
        <begin position="288"/>
        <end position="299"/>
    </location>
</feature>
<dbReference type="SUPFAM" id="SSF103473">
    <property type="entry name" value="MFS general substrate transporter"/>
    <property type="match status" value="1"/>
</dbReference>
<dbReference type="InterPro" id="IPR036259">
    <property type="entry name" value="MFS_trans_sf"/>
</dbReference>
<keyword evidence="5 7" id="KW-0472">Membrane</keyword>
<dbReference type="PRINTS" id="PR01035">
    <property type="entry name" value="TCRTETA"/>
</dbReference>
<keyword evidence="10" id="KW-1185">Reference proteome</keyword>
<name>A0A1Y2F4M9_9BASI</name>
<feature type="domain" description="Major facilitator superfamily (MFS) profile" evidence="8">
    <location>
        <begin position="43"/>
        <end position="537"/>
    </location>
</feature>
<feature type="transmembrane region" description="Helical" evidence="7">
    <location>
        <begin position="513"/>
        <end position="533"/>
    </location>
</feature>
<feature type="transmembrane region" description="Helical" evidence="7">
    <location>
        <begin position="437"/>
        <end position="459"/>
    </location>
</feature>
<dbReference type="PANTHER" id="PTHR23504">
    <property type="entry name" value="MAJOR FACILITATOR SUPERFAMILY DOMAIN-CONTAINING PROTEIN 10"/>
    <property type="match status" value="1"/>
</dbReference>
<protein>
    <submittedName>
        <fullName evidence="9">Major facilitator superfamily domain-containing protein</fullName>
    </submittedName>
</protein>
<feature type="transmembrane region" description="Helical" evidence="7">
    <location>
        <begin position="406"/>
        <end position="425"/>
    </location>
</feature>
<evidence type="ECO:0000256" key="1">
    <source>
        <dbReference type="ARBA" id="ARBA00004141"/>
    </source>
</evidence>
<evidence type="ECO:0000256" key="3">
    <source>
        <dbReference type="ARBA" id="ARBA00022692"/>
    </source>
</evidence>
<dbReference type="Gene3D" id="1.20.1250.20">
    <property type="entry name" value="MFS general substrate transporter like domains"/>
    <property type="match status" value="1"/>
</dbReference>
<reference evidence="9 10" key="1">
    <citation type="submission" date="2016-07" db="EMBL/GenBank/DDBJ databases">
        <title>Pervasive Adenine N6-methylation of Active Genes in Fungi.</title>
        <authorList>
            <consortium name="DOE Joint Genome Institute"/>
            <person name="Mondo S.J."/>
            <person name="Dannebaum R.O."/>
            <person name="Kuo R.C."/>
            <person name="Labutti K."/>
            <person name="Haridas S."/>
            <person name="Kuo A."/>
            <person name="Salamov A."/>
            <person name="Ahrendt S.R."/>
            <person name="Lipzen A."/>
            <person name="Sullivan W."/>
            <person name="Andreopoulos W.B."/>
            <person name="Clum A."/>
            <person name="Lindquist E."/>
            <person name="Daum C."/>
            <person name="Ramamoorthy G.K."/>
            <person name="Gryganskyi A."/>
            <person name="Culley D."/>
            <person name="Magnuson J.K."/>
            <person name="James T.Y."/>
            <person name="O'Malley M.A."/>
            <person name="Stajich J.E."/>
            <person name="Spatafora J.W."/>
            <person name="Visel A."/>
            <person name="Grigoriev I.V."/>
        </authorList>
    </citation>
    <scope>NUCLEOTIDE SEQUENCE [LARGE SCALE GENOMIC DNA]</scope>
    <source>
        <strain evidence="9 10">62-1032</strain>
    </source>
</reference>
<proteinExistence type="predicted"/>
<sequence>MLASLRRTKIASILLGPPPLPAEEEAPLLQRRRPSVTPLPAKQIWVLCLCRFGEPIAFSLIFPFIAQQLWEMGVTDKQEKLGYYAGVIESLFAFCTFSTVLGWGRLSDRIGRKPVLQIGLCGVALSISAFGMSKTFVGLIVSRCLGGALNGNVAVIKSMLGELTDETNQGKAFSYLPLAWSIGSVVGPMLGGYLSNPAKHYPDIFGGIPFFEKYPYALPCFVGALFPAAGALVAFLFLEETLTPRTITTPATPSTPLPQQPALDALRGRSKYGAQVSTTIPIPEEDIPSGTSTPGTVTPARRDDSAGGEPAEGAQARKPPPVKALFQSRRVVAALIVYACLALETVALDAIFILFCYTSTSLGGLSFKESQIGQALALGGVFTVSFQLVIFPPLQARFGTVKLYRALMSLYPLVFAMFPIMSVAAGWDEAQGEGVRWRTWCMMVLFLVIKSIANCSYACNMLAVTDASPSRRLLGTLNGVAQMCSSLCRSIGPMAASSLFAFSKERRWVGGNFVWLVMVLVAVASAGATSLLVDKPADWREAKEVEHRE</sequence>
<feature type="transmembrane region" description="Helical" evidence="7">
    <location>
        <begin position="172"/>
        <end position="194"/>
    </location>
</feature>
<dbReference type="InterPro" id="IPR011701">
    <property type="entry name" value="MFS"/>
</dbReference>
<dbReference type="GO" id="GO:0022857">
    <property type="term" value="F:transmembrane transporter activity"/>
    <property type="evidence" value="ECO:0007669"/>
    <property type="project" value="InterPro"/>
</dbReference>
<dbReference type="AlphaFoldDB" id="A0A1Y2F4M9"/>
<dbReference type="PANTHER" id="PTHR23504:SF15">
    <property type="entry name" value="MAJOR FACILITATOR SUPERFAMILY (MFS) PROFILE DOMAIN-CONTAINING PROTEIN"/>
    <property type="match status" value="1"/>
</dbReference>
<evidence type="ECO:0000313" key="10">
    <source>
        <dbReference type="Proteomes" id="UP000193467"/>
    </source>
</evidence>
<dbReference type="PROSITE" id="PS50850">
    <property type="entry name" value="MFS"/>
    <property type="match status" value="1"/>
</dbReference>
<dbReference type="InterPro" id="IPR020846">
    <property type="entry name" value="MFS_dom"/>
</dbReference>
<feature type="region of interest" description="Disordered" evidence="6">
    <location>
        <begin position="281"/>
        <end position="319"/>
    </location>
</feature>
<dbReference type="OrthoDB" id="419616at2759"/>
<dbReference type="GO" id="GO:0016020">
    <property type="term" value="C:membrane"/>
    <property type="evidence" value="ECO:0007669"/>
    <property type="project" value="UniProtKB-SubCell"/>
</dbReference>
<comment type="caution">
    <text evidence="9">The sequence shown here is derived from an EMBL/GenBank/DDBJ whole genome shotgun (WGS) entry which is preliminary data.</text>
</comment>
<evidence type="ECO:0000313" key="9">
    <source>
        <dbReference type="EMBL" id="ORY78829.1"/>
    </source>
</evidence>
<accession>A0A1Y2F4M9</accession>
<feature type="transmembrane region" description="Helical" evidence="7">
    <location>
        <begin position="214"/>
        <end position="238"/>
    </location>
</feature>
<gene>
    <name evidence="9" type="ORF">BCR35DRAFT_304818</name>
</gene>
<feature type="transmembrane region" description="Helical" evidence="7">
    <location>
        <begin position="375"/>
        <end position="394"/>
    </location>
</feature>
<dbReference type="InParanoid" id="A0A1Y2F4M9"/>
<evidence type="ECO:0000256" key="7">
    <source>
        <dbReference type="SAM" id="Phobius"/>
    </source>
</evidence>
<evidence type="ECO:0000256" key="6">
    <source>
        <dbReference type="SAM" id="MobiDB-lite"/>
    </source>
</evidence>
<dbReference type="Proteomes" id="UP000193467">
    <property type="component" value="Unassembled WGS sequence"/>
</dbReference>
<keyword evidence="2" id="KW-0813">Transport</keyword>
<evidence type="ECO:0000256" key="4">
    <source>
        <dbReference type="ARBA" id="ARBA00022989"/>
    </source>
</evidence>
<comment type="subcellular location">
    <subcellularLocation>
        <location evidence="1">Membrane</location>
        <topology evidence="1">Multi-pass membrane protein</topology>
    </subcellularLocation>
</comment>
<dbReference type="EMBL" id="MCGR01000028">
    <property type="protein sequence ID" value="ORY78829.1"/>
    <property type="molecule type" value="Genomic_DNA"/>
</dbReference>
<evidence type="ECO:0000256" key="2">
    <source>
        <dbReference type="ARBA" id="ARBA00022448"/>
    </source>
</evidence>
<dbReference type="Pfam" id="PF07690">
    <property type="entry name" value="MFS_1"/>
    <property type="match status" value="1"/>
</dbReference>
<keyword evidence="4 7" id="KW-1133">Transmembrane helix</keyword>
<evidence type="ECO:0000256" key="5">
    <source>
        <dbReference type="ARBA" id="ARBA00023136"/>
    </source>
</evidence>